<dbReference type="Proteomes" id="UP000077755">
    <property type="component" value="Chromosome 6"/>
</dbReference>
<sequence length="423" mass="45010">MFRTYKILVRHRNLSEGFKIWSDLRSVSSRAEKKPRRVAALWGNGDYGRLGLGSLESQWRPVCCSSFGDQSVCQIACGGAHTLFLTESGSVYSTGLNDFGQLGSSDDRSYTTDPIEISGLPKDIIKVSAGYSHSSAITVDGDLYMWGKNSSGQLGLGKKASKIISSPTKVECLNGVHIKMVALGCDHSVAVTDKGEALSWGGGGSGRLGHGHQSSIFGFLRSSSEYTPRLIKKLEGVKVKAVAAGMMHSACVDENGSVFIFGEGSVKKLGFEESKVATTPSAINEVPHSDEVACGGYHTCVITNGGELFTWGSNENGCLGIGCRDVAHLPERVEGPLVKYPVWKVSCGWKHTAAISGGNIFTWGWGGSQGTFSVDGHSSGGQLGLGDDIDYIEPMMISFGTNVKALQVSCGFNHTAAILEYLN</sequence>
<evidence type="ECO:0000313" key="3">
    <source>
        <dbReference type="EMBL" id="WOH07077.1"/>
    </source>
</evidence>
<keyword evidence="4" id="KW-1185">Reference proteome</keyword>
<dbReference type="EMBL" id="CP093348">
    <property type="protein sequence ID" value="WOH07077.1"/>
    <property type="molecule type" value="Genomic_DNA"/>
</dbReference>
<organism evidence="3 4">
    <name type="scientific">Daucus carota subsp. sativus</name>
    <name type="common">Carrot</name>
    <dbReference type="NCBI Taxonomy" id="79200"/>
    <lineage>
        <taxon>Eukaryota</taxon>
        <taxon>Viridiplantae</taxon>
        <taxon>Streptophyta</taxon>
        <taxon>Embryophyta</taxon>
        <taxon>Tracheophyta</taxon>
        <taxon>Spermatophyta</taxon>
        <taxon>Magnoliopsida</taxon>
        <taxon>eudicotyledons</taxon>
        <taxon>Gunneridae</taxon>
        <taxon>Pentapetalae</taxon>
        <taxon>asterids</taxon>
        <taxon>campanulids</taxon>
        <taxon>Apiales</taxon>
        <taxon>Apiaceae</taxon>
        <taxon>Apioideae</taxon>
        <taxon>Scandiceae</taxon>
        <taxon>Daucinae</taxon>
        <taxon>Daucus</taxon>
        <taxon>Daucus sect. Daucus</taxon>
    </lineage>
</organism>
<dbReference type="InterPro" id="IPR058923">
    <property type="entry name" value="RCC1-like_dom"/>
</dbReference>
<dbReference type="PROSITE" id="PS00626">
    <property type="entry name" value="RCC1_2"/>
    <property type="match status" value="2"/>
</dbReference>
<dbReference type="InterPro" id="IPR009091">
    <property type="entry name" value="RCC1/BLIP-II"/>
</dbReference>
<evidence type="ECO:0000259" key="2">
    <source>
        <dbReference type="Pfam" id="PF25390"/>
    </source>
</evidence>
<reference evidence="3" key="2">
    <citation type="submission" date="2022-03" db="EMBL/GenBank/DDBJ databases">
        <title>Draft title - Genomic analysis of global carrot germplasm unveils the trajectory of domestication and the origin of high carotenoid orange carrot.</title>
        <authorList>
            <person name="Iorizzo M."/>
            <person name="Ellison S."/>
            <person name="Senalik D."/>
            <person name="Macko-Podgorni A."/>
            <person name="Grzebelus D."/>
            <person name="Bostan H."/>
            <person name="Rolling W."/>
            <person name="Curaba J."/>
            <person name="Simon P."/>
        </authorList>
    </citation>
    <scope>NUCLEOTIDE SEQUENCE</scope>
    <source>
        <tissue evidence="3">Leaf</tissue>
    </source>
</reference>
<evidence type="ECO:0000313" key="4">
    <source>
        <dbReference type="Proteomes" id="UP000077755"/>
    </source>
</evidence>
<dbReference type="Gramene" id="KZM92661">
    <property type="protein sequence ID" value="KZM92661"/>
    <property type="gene ID" value="DCAR_019974"/>
</dbReference>
<dbReference type="SUPFAM" id="SSF50985">
    <property type="entry name" value="RCC1/BLIP-II"/>
    <property type="match status" value="1"/>
</dbReference>
<accession>A0A164X3N5</accession>
<dbReference type="PANTHER" id="PTHR22870">
    <property type="entry name" value="REGULATOR OF CHROMOSOME CONDENSATION"/>
    <property type="match status" value="1"/>
</dbReference>
<evidence type="ECO:0000256" key="1">
    <source>
        <dbReference type="ARBA" id="ARBA00022737"/>
    </source>
</evidence>
<dbReference type="PRINTS" id="PR00633">
    <property type="entry name" value="RCCNDNSATION"/>
</dbReference>
<gene>
    <name evidence="3" type="ORF">DCAR_0626506</name>
</gene>
<dbReference type="OMA" id="GSFCMAL"/>
<dbReference type="OrthoDB" id="8068875at2759"/>
<dbReference type="Pfam" id="PF25390">
    <property type="entry name" value="WD40_RLD"/>
    <property type="match status" value="1"/>
</dbReference>
<dbReference type="Gene3D" id="2.130.10.30">
    <property type="entry name" value="Regulator of chromosome condensation 1/beta-lactamase-inhibitor protein II"/>
    <property type="match status" value="2"/>
</dbReference>
<dbReference type="AlphaFoldDB" id="A0A164X3N5"/>
<protein>
    <recommendedName>
        <fullName evidence="2">RCC1-like domain-containing protein</fullName>
    </recommendedName>
</protein>
<dbReference type="PROSITE" id="PS50012">
    <property type="entry name" value="RCC1_3"/>
    <property type="match status" value="7"/>
</dbReference>
<dbReference type="InterPro" id="IPR051210">
    <property type="entry name" value="Ub_ligase/GEF_domain"/>
</dbReference>
<feature type="domain" description="RCC1-like" evidence="2">
    <location>
        <begin position="41"/>
        <end position="417"/>
    </location>
</feature>
<reference evidence="3" key="1">
    <citation type="journal article" date="2016" name="Nat. Genet.">
        <title>A high-quality carrot genome assembly provides new insights into carotenoid accumulation and asterid genome evolution.</title>
        <authorList>
            <person name="Iorizzo M."/>
            <person name="Ellison S."/>
            <person name="Senalik D."/>
            <person name="Zeng P."/>
            <person name="Satapoomin P."/>
            <person name="Huang J."/>
            <person name="Bowman M."/>
            <person name="Iovene M."/>
            <person name="Sanseverino W."/>
            <person name="Cavagnaro P."/>
            <person name="Yildiz M."/>
            <person name="Macko-Podgorni A."/>
            <person name="Moranska E."/>
            <person name="Grzebelus E."/>
            <person name="Grzebelus D."/>
            <person name="Ashrafi H."/>
            <person name="Zheng Z."/>
            <person name="Cheng S."/>
            <person name="Spooner D."/>
            <person name="Van Deynze A."/>
            <person name="Simon P."/>
        </authorList>
    </citation>
    <scope>NUCLEOTIDE SEQUENCE</scope>
    <source>
        <tissue evidence="3">Leaf</tissue>
    </source>
</reference>
<proteinExistence type="predicted"/>
<name>A0A164X3N5_DAUCS</name>
<dbReference type="PANTHER" id="PTHR22870:SF395">
    <property type="entry name" value="UVB-RESISTANCE PROTEIN UVR8-RELATED"/>
    <property type="match status" value="1"/>
</dbReference>
<dbReference type="InterPro" id="IPR000408">
    <property type="entry name" value="Reg_chr_condens"/>
</dbReference>
<dbReference type="KEGG" id="dcr:108228152"/>
<keyword evidence="1" id="KW-0677">Repeat</keyword>